<sequence>MRYEEFTGQVQARAGLGSRQDAEAAVRATLETVAERVPDGVADHLAAQLPHEAAQPLRRAVAEHEASPHVRAEARVRGEPFDLPVFAGRVAWRAETSEEDALVRAAAVLNVLDAAVAPELMRKLEGALPPDIRDVMPSGRAGMPGGAAGPPDDAAAQ</sequence>
<name>A0ABQ2MEJ8_9ACTN</name>
<feature type="region of interest" description="Disordered" evidence="1">
    <location>
        <begin position="133"/>
        <end position="157"/>
    </location>
</feature>
<dbReference type="Proteomes" id="UP000631535">
    <property type="component" value="Unassembled WGS sequence"/>
</dbReference>
<dbReference type="EMBL" id="BMMP01000009">
    <property type="protein sequence ID" value="GGO50322.1"/>
    <property type="molecule type" value="Genomic_DNA"/>
</dbReference>
<dbReference type="InterPro" id="IPR018727">
    <property type="entry name" value="DUF2267"/>
</dbReference>
<evidence type="ECO:0000313" key="2">
    <source>
        <dbReference type="EMBL" id="GGO50322.1"/>
    </source>
</evidence>
<protein>
    <recommendedName>
        <fullName evidence="4">DUF2267 domain-containing protein</fullName>
    </recommendedName>
</protein>
<evidence type="ECO:0008006" key="4">
    <source>
        <dbReference type="Google" id="ProtNLM"/>
    </source>
</evidence>
<organism evidence="2 3">
    <name type="scientific">Streptomyces daqingensis</name>
    <dbReference type="NCBI Taxonomy" id="1472640"/>
    <lineage>
        <taxon>Bacteria</taxon>
        <taxon>Bacillati</taxon>
        <taxon>Actinomycetota</taxon>
        <taxon>Actinomycetes</taxon>
        <taxon>Kitasatosporales</taxon>
        <taxon>Streptomycetaceae</taxon>
        <taxon>Streptomyces</taxon>
    </lineage>
</organism>
<dbReference type="InterPro" id="IPR038282">
    <property type="entry name" value="DUF2267_sf"/>
</dbReference>
<dbReference type="Gene3D" id="1.10.490.110">
    <property type="entry name" value="Uncharacterized conserved protein DUF2267"/>
    <property type="match status" value="1"/>
</dbReference>
<proteinExistence type="predicted"/>
<keyword evidence="3" id="KW-1185">Reference proteome</keyword>
<dbReference type="Pfam" id="PF10025">
    <property type="entry name" value="DUF2267"/>
    <property type="match status" value="1"/>
</dbReference>
<evidence type="ECO:0000313" key="3">
    <source>
        <dbReference type="Proteomes" id="UP000631535"/>
    </source>
</evidence>
<gene>
    <name evidence="2" type="ORF">GCM10012287_29770</name>
</gene>
<comment type="caution">
    <text evidence="2">The sequence shown here is derived from an EMBL/GenBank/DDBJ whole genome shotgun (WGS) entry which is preliminary data.</text>
</comment>
<accession>A0ABQ2MEJ8</accession>
<dbReference type="RefSeq" id="WP_189037619.1">
    <property type="nucleotide sequence ID" value="NZ_BMMP01000009.1"/>
</dbReference>
<reference evidence="3" key="1">
    <citation type="journal article" date="2019" name="Int. J. Syst. Evol. Microbiol.">
        <title>The Global Catalogue of Microorganisms (GCM) 10K type strain sequencing project: providing services to taxonomists for standard genome sequencing and annotation.</title>
        <authorList>
            <consortium name="The Broad Institute Genomics Platform"/>
            <consortium name="The Broad Institute Genome Sequencing Center for Infectious Disease"/>
            <person name="Wu L."/>
            <person name="Ma J."/>
        </authorList>
    </citation>
    <scope>NUCLEOTIDE SEQUENCE [LARGE SCALE GENOMIC DNA]</scope>
    <source>
        <strain evidence="3">CGMCC 4.7178</strain>
    </source>
</reference>
<evidence type="ECO:0000256" key="1">
    <source>
        <dbReference type="SAM" id="MobiDB-lite"/>
    </source>
</evidence>